<evidence type="ECO:0000256" key="8">
    <source>
        <dbReference type="ARBA" id="ARBA00023224"/>
    </source>
</evidence>
<dbReference type="AlphaFoldDB" id="A0A813VJZ8"/>
<protein>
    <recommendedName>
        <fullName evidence="11">G-protein coupled receptors family 1 profile domain-containing protein</fullName>
    </recommendedName>
</protein>
<comment type="subcellular location">
    <subcellularLocation>
        <location evidence="1">Membrane</location>
        <topology evidence="1">Multi-pass membrane protein</topology>
    </subcellularLocation>
</comment>
<evidence type="ECO:0000256" key="5">
    <source>
        <dbReference type="ARBA" id="ARBA00023040"/>
    </source>
</evidence>
<dbReference type="Proteomes" id="UP000663854">
    <property type="component" value="Unassembled WGS sequence"/>
</dbReference>
<proteinExistence type="inferred from homology"/>
<evidence type="ECO:0000256" key="2">
    <source>
        <dbReference type="ARBA" id="ARBA00010663"/>
    </source>
</evidence>
<keyword evidence="16" id="KW-1185">Reference proteome</keyword>
<evidence type="ECO:0000256" key="1">
    <source>
        <dbReference type="ARBA" id="ARBA00004141"/>
    </source>
</evidence>
<feature type="transmembrane region" description="Helical" evidence="10">
    <location>
        <begin position="117"/>
        <end position="136"/>
    </location>
</feature>
<evidence type="ECO:0000313" key="15">
    <source>
        <dbReference type="Proteomes" id="UP000663854"/>
    </source>
</evidence>
<reference evidence="14" key="1">
    <citation type="submission" date="2021-02" db="EMBL/GenBank/DDBJ databases">
        <authorList>
            <person name="Nowell W R."/>
        </authorList>
    </citation>
    <scope>NUCLEOTIDE SEQUENCE</scope>
</reference>
<evidence type="ECO:0000256" key="6">
    <source>
        <dbReference type="ARBA" id="ARBA00023136"/>
    </source>
</evidence>
<keyword evidence="4 10" id="KW-1133">Transmembrane helix</keyword>
<dbReference type="EMBL" id="CAJNOL010000067">
    <property type="protein sequence ID" value="CAF0810802.1"/>
    <property type="molecule type" value="Genomic_DNA"/>
</dbReference>
<feature type="transmembrane region" description="Helical" evidence="10">
    <location>
        <begin position="148"/>
        <end position="168"/>
    </location>
</feature>
<evidence type="ECO:0000313" key="12">
    <source>
        <dbReference type="EMBL" id="CAF0810802.1"/>
    </source>
</evidence>
<evidence type="ECO:0000256" key="3">
    <source>
        <dbReference type="ARBA" id="ARBA00022692"/>
    </source>
</evidence>
<dbReference type="SUPFAM" id="SSF81321">
    <property type="entry name" value="Family A G protein-coupled receptor-like"/>
    <property type="match status" value="1"/>
</dbReference>
<comment type="similarity">
    <text evidence="2 9">Belongs to the G-protein coupled receptor 1 family.</text>
</comment>
<evidence type="ECO:0000256" key="9">
    <source>
        <dbReference type="RuleBase" id="RU000688"/>
    </source>
</evidence>
<keyword evidence="6 10" id="KW-0472">Membrane</keyword>
<feature type="transmembrane region" description="Helical" evidence="10">
    <location>
        <begin position="73"/>
        <end position="97"/>
    </location>
</feature>
<dbReference type="PRINTS" id="PR00237">
    <property type="entry name" value="GPCRRHODOPSN"/>
</dbReference>
<feature type="transmembrane region" description="Helical" evidence="10">
    <location>
        <begin position="36"/>
        <end position="61"/>
    </location>
</feature>
<dbReference type="PANTHER" id="PTHR24235">
    <property type="entry name" value="NEUROPEPTIDE Y RECEPTOR"/>
    <property type="match status" value="1"/>
</dbReference>
<evidence type="ECO:0000256" key="7">
    <source>
        <dbReference type="ARBA" id="ARBA00023170"/>
    </source>
</evidence>
<dbReference type="Gene3D" id="1.20.1070.10">
    <property type="entry name" value="Rhodopsin 7-helix transmembrane proteins"/>
    <property type="match status" value="2"/>
</dbReference>
<evidence type="ECO:0000313" key="13">
    <source>
        <dbReference type="EMBL" id="CAF0813412.1"/>
    </source>
</evidence>
<organism evidence="14 15">
    <name type="scientific">Rotaria sordida</name>
    <dbReference type="NCBI Taxonomy" id="392033"/>
    <lineage>
        <taxon>Eukaryota</taxon>
        <taxon>Metazoa</taxon>
        <taxon>Spiralia</taxon>
        <taxon>Gnathifera</taxon>
        <taxon>Rotifera</taxon>
        <taxon>Eurotatoria</taxon>
        <taxon>Bdelloidea</taxon>
        <taxon>Philodinida</taxon>
        <taxon>Philodinidae</taxon>
        <taxon>Rotaria</taxon>
    </lineage>
</organism>
<dbReference type="EMBL" id="CAJNOH010000071">
    <property type="protein sequence ID" value="CAF0838693.1"/>
    <property type="molecule type" value="Genomic_DNA"/>
</dbReference>
<feature type="transmembrane region" description="Helical" evidence="10">
    <location>
        <begin position="238"/>
        <end position="263"/>
    </location>
</feature>
<dbReference type="InterPro" id="IPR017452">
    <property type="entry name" value="GPCR_Rhodpsn_7TM"/>
</dbReference>
<evidence type="ECO:0000313" key="16">
    <source>
        <dbReference type="Proteomes" id="UP000663870"/>
    </source>
</evidence>
<dbReference type="GO" id="GO:0016020">
    <property type="term" value="C:membrane"/>
    <property type="evidence" value="ECO:0007669"/>
    <property type="project" value="UniProtKB-SubCell"/>
</dbReference>
<dbReference type="InterPro" id="IPR000276">
    <property type="entry name" value="GPCR_Rhodpsn"/>
</dbReference>
<dbReference type="PRINTS" id="PR01012">
    <property type="entry name" value="NRPEPTIDEYR"/>
</dbReference>
<evidence type="ECO:0000313" key="14">
    <source>
        <dbReference type="EMBL" id="CAF0838693.1"/>
    </source>
</evidence>
<keyword evidence="7 9" id="KW-0675">Receptor</keyword>
<gene>
    <name evidence="12" type="ORF">JXQ802_LOCUS4708</name>
    <name evidence="13" type="ORF">JXQ802_LOCUS4831</name>
    <name evidence="14" type="ORF">PYM288_LOCUS6456</name>
</gene>
<accession>A0A813VJZ8</accession>
<keyword evidence="3 9" id="KW-0812">Transmembrane</keyword>
<comment type="caution">
    <text evidence="14">The sequence shown here is derived from an EMBL/GenBank/DDBJ whole genome shotgun (WGS) entry which is preliminary data.</text>
</comment>
<evidence type="ECO:0000256" key="4">
    <source>
        <dbReference type="ARBA" id="ARBA00022989"/>
    </source>
</evidence>
<dbReference type="Proteomes" id="UP000663870">
    <property type="component" value="Unassembled WGS sequence"/>
</dbReference>
<feature type="domain" description="G-protein coupled receptors family 1 profile" evidence="11">
    <location>
        <begin position="52"/>
        <end position="448"/>
    </location>
</feature>
<dbReference type="PROSITE" id="PS00237">
    <property type="entry name" value="G_PROTEIN_RECEP_F1_1"/>
    <property type="match status" value="1"/>
</dbReference>
<evidence type="ECO:0000259" key="11">
    <source>
        <dbReference type="PROSITE" id="PS50262"/>
    </source>
</evidence>
<keyword evidence="8 9" id="KW-0807">Transducer</keyword>
<dbReference type="GO" id="GO:0004983">
    <property type="term" value="F:neuropeptide Y receptor activity"/>
    <property type="evidence" value="ECO:0007669"/>
    <property type="project" value="InterPro"/>
</dbReference>
<evidence type="ECO:0000256" key="10">
    <source>
        <dbReference type="SAM" id="Phobius"/>
    </source>
</evidence>
<dbReference type="PROSITE" id="PS50262">
    <property type="entry name" value="G_PROTEIN_RECEP_F1_2"/>
    <property type="match status" value="1"/>
</dbReference>
<name>A0A813VJZ8_9BILA</name>
<dbReference type="EMBL" id="CAJNOL010000069">
    <property type="protein sequence ID" value="CAF0813412.1"/>
    <property type="molecule type" value="Genomic_DNA"/>
</dbReference>
<dbReference type="InterPro" id="IPR000611">
    <property type="entry name" value="NPY_rcpt"/>
</dbReference>
<keyword evidence="5 9" id="KW-0297">G-protein coupled receptor</keyword>
<dbReference type="Pfam" id="PF00001">
    <property type="entry name" value="7tm_1"/>
    <property type="match status" value="2"/>
</dbReference>
<feature type="transmembrane region" description="Helical" evidence="10">
    <location>
        <begin position="389"/>
        <end position="411"/>
    </location>
</feature>
<feature type="transmembrane region" description="Helical" evidence="10">
    <location>
        <begin position="423"/>
        <end position="447"/>
    </location>
</feature>
<dbReference type="PANTHER" id="PTHR24235:SF29">
    <property type="entry name" value="GH23382P"/>
    <property type="match status" value="1"/>
</dbReference>
<sequence length="541" mass="62451">MALNLTNTIDHQCANDHLYSQNFATVKLRFSPTITILIYSIYLLPFCFGIFGNISVCLIFFQQKKLRSITNTFLMNLCLNDLIVLCVSIPMTLSAALLEHWIFGAFLCKLVNFTPTLTALVSTFTVAIISVERWFFIVNKKKFDRHCTILTLILLWIVSILIALPEFISRHIEEFAPPPISFSMPKINSSSNINNNINNNNNNNNNDTDLSTMNIIKSSCQMKKVYFCVLNPGLRMRIFSYFVITVQYLVPFLFVSVSCYSISRFLKRRMKQMRVYQTHNRTSSFNNNSVKQEKKTKFQRESSRFDDISEQGCTSYEELPVTIVTNKTKSTNFLTCFRHIFQNHEEHHQTSIILHQGNHSSSSDVNKILMPKVKNQSHSERRFHRSKKLLICVAILFTISWLPLTVVQIYLEHNEEITRNEPNFVYAFLLIPCYLISSLSAWMNPVIYNYINRSFRREFYALYPCCCKLTSLSSPPSVHARTTMPSSVITKRAPIRTLKSIEENTIVTVSRPKRKLGARFITYSDGQTKNASAAVMINEHI</sequence>